<protein>
    <submittedName>
        <fullName evidence="1">Uncharacterized protein</fullName>
    </submittedName>
</protein>
<gene>
    <name evidence="1" type="ORF">FOZ60_013353</name>
    <name evidence="2" type="ORF">FOZ63_003403</name>
</gene>
<evidence type="ECO:0000313" key="1">
    <source>
        <dbReference type="EMBL" id="KAF4697002.1"/>
    </source>
</evidence>
<dbReference type="EMBL" id="JABANP010000006">
    <property type="protein sequence ID" value="KAF4697002.1"/>
    <property type="molecule type" value="Genomic_DNA"/>
</dbReference>
<dbReference type="Proteomes" id="UP000553632">
    <property type="component" value="Unassembled WGS sequence"/>
</dbReference>
<accession>A0A7J6PLX6</accession>
<dbReference type="EMBL" id="JABANO010000532">
    <property type="protein sequence ID" value="KAF4759146.1"/>
    <property type="molecule type" value="Genomic_DNA"/>
</dbReference>
<dbReference type="Proteomes" id="UP000541610">
    <property type="component" value="Unassembled WGS sequence"/>
</dbReference>
<comment type="caution">
    <text evidence="1">The sequence shown here is derived from an EMBL/GenBank/DDBJ whole genome shotgun (WGS) entry which is preliminary data.</text>
</comment>
<dbReference type="AlphaFoldDB" id="A0A7J6PLX6"/>
<organism evidence="1 3">
    <name type="scientific">Perkinsus olseni</name>
    <name type="common">Perkinsus atlanticus</name>
    <dbReference type="NCBI Taxonomy" id="32597"/>
    <lineage>
        <taxon>Eukaryota</taxon>
        <taxon>Sar</taxon>
        <taxon>Alveolata</taxon>
        <taxon>Perkinsozoa</taxon>
        <taxon>Perkinsea</taxon>
        <taxon>Perkinsida</taxon>
        <taxon>Perkinsidae</taxon>
        <taxon>Perkinsus</taxon>
    </lineage>
</organism>
<proteinExistence type="predicted"/>
<name>A0A7J6PLX6_PEROL</name>
<evidence type="ECO:0000313" key="4">
    <source>
        <dbReference type="Proteomes" id="UP000553632"/>
    </source>
</evidence>
<keyword evidence="4" id="KW-1185">Reference proteome</keyword>
<sequence>MSIPSRVCVDEVVLSTPKKNLLILGYLTELVVGHQPRIPDELRRYVGGYLHLSSLLPTVRTLVKGCPVEAHWGLVKVAGGFAIVNYSPFGFNLSRFDLSGTLLYRKAFPFQLGRLPIVVEPRFISGTSGSSIYAISFSIFGGQLCVSILPLEGEREYYDISWPDIGTSRPLLGGMKEIGSRLFILANQSEEFRLLWLDVDRLSNEKLNAFSGCLSLGHRSRFTFDPKMDSGDERDRISLLEWPSEEEAHVYRRSVDVVTGRIEGGSLMRFQRDLCLECWLGDGLACVRPWKNWCSEANLVRVSSEDVESLFSIELLNVPRGFIPMSDRRLLMTSYAEAGGGGGGLGRWHASESWEG</sequence>
<evidence type="ECO:0000313" key="2">
    <source>
        <dbReference type="EMBL" id="KAF4759146.1"/>
    </source>
</evidence>
<reference evidence="3 4" key="1">
    <citation type="submission" date="2020-04" db="EMBL/GenBank/DDBJ databases">
        <title>Perkinsus olseni comparative genomics.</title>
        <authorList>
            <person name="Bogema D.R."/>
        </authorList>
    </citation>
    <scope>NUCLEOTIDE SEQUENCE [LARGE SCALE GENOMIC DNA]</scope>
    <source>
        <strain evidence="1">00978-12</strain>
        <strain evidence="2 4">ATCC PRA-207</strain>
    </source>
</reference>
<evidence type="ECO:0000313" key="3">
    <source>
        <dbReference type="Proteomes" id="UP000541610"/>
    </source>
</evidence>